<evidence type="ECO:0000313" key="2">
    <source>
        <dbReference type="Proteomes" id="UP000624244"/>
    </source>
</evidence>
<sequence length="181" mass="19979">MHPLEAAMHASVWRRGHSGVVREAHADAALNSGSWCFCFCLCLCFDDDVKSSDAGGPHTDLRNAIVFRVRRCPKHRETAPSANAAFPLTWPARTRARTQRPLRAVRPSYYCATTKVTILARPERHSQAEHWRPLPTVSLCQPQIGAETPLHIKFLSLPSHPPSLRSDSPARAATVAALKCA</sequence>
<evidence type="ECO:0000313" key="1">
    <source>
        <dbReference type="EMBL" id="KAF5850865.1"/>
    </source>
</evidence>
<protein>
    <submittedName>
        <fullName evidence="1">Uncharacterized protein</fullName>
    </submittedName>
</protein>
<accession>A0A8H5ZML0</accession>
<proteinExistence type="predicted"/>
<dbReference type="AlphaFoldDB" id="A0A8H5ZML0"/>
<reference evidence="1" key="1">
    <citation type="submission" date="2019-11" db="EMBL/GenBank/DDBJ databases">
        <title>Bipolaris sorokiniana Genome sequencing.</title>
        <authorList>
            <person name="Wang H."/>
        </authorList>
    </citation>
    <scope>NUCLEOTIDE SEQUENCE</scope>
</reference>
<dbReference type="Proteomes" id="UP000624244">
    <property type="component" value="Unassembled WGS sequence"/>
</dbReference>
<gene>
    <name evidence="1" type="ORF">GGP41_010498</name>
</gene>
<comment type="caution">
    <text evidence="1">The sequence shown here is derived from an EMBL/GenBank/DDBJ whole genome shotgun (WGS) entry which is preliminary data.</text>
</comment>
<dbReference type="EMBL" id="WNKQ01000006">
    <property type="protein sequence ID" value="KAF5850865.1"/>
    <property type="molecule type" value="Genomic_DNA"/>
</dbReference>
<name>A0A8H5ZML0_COCSA</name>
<organism evidence="1 2">
    <name type="scientific">Cochliobolus sativus</name>
    <name type="common">Common root rot and spot blotch fungus</name>
    <name type="synonym">Bipolaris sorokiniana</name>
    <dbReference type="NCBI Taxonomy" id="45130"/>
    <lineage>
        <taxon>Eukaryota</taxon>
        <taxon>Fungi</taxon>
        <taxon>Dikarya</taxon>
        <taxon>Ascomycota</taxon>
        <taxon>Pezizomycotina</taxon>
        <taxon>Dothideomycetes</taxon>
        <taxon>Pleosporomycetidae</taxon>
        <taxon>Pleosporales</taxon>
        <taxon>Pleosporineae</taxon>
        <taxon>Pleosporaceae</taxon>
        <taxon>Bipolaris</taxon>
    </lineage>
</organism>